<dbReference type="InterPro" id="IPR027417">
    <property type="entry name" value="P-loop_NTPase"/>
</dbReference>
<accession>A0A3D3G1Y4</accession>
<dbReference type="CDD" id="cd03257">
    <property type="entry name" value="ABC_NikE_OppD_transporters"/>
    <property type="match status" value="2"/>
</dbReference>
<dbReference type="GO" id="GO:0055085">
    <property type="term" value="P:transmembrane transport"/>
    <property type="evidence" value="ECO:0007669"/>
    <property type="project" value="UniProtKB-ARBA"/>
</dbReference>
<dbReference type="SUPFAM" id="SSF52540">
    <property type="entry name" value="P-loop containing nucleoside triphosphate hydrolases"/>
    <property type="match status" value="2"/>
</dbReference>
<dbReference type="GO" id="GO:0005524">
    <property type="term" value="F:ATP binding"/>
    <property type="evidence" value="ECO:0007669"/>
    <property type="project" value="UniProtKB-KW"/>
</dbReference>
<evidence type="ECO:0000313" key="7">
    <source>
        <dbReference type="Proteomes" id="UP000262257"/>
    </source>
</evidence>
<protein>
    <submittedName>
        <fullName evidence="6">ABC transporter ATP-binding protein</fullName>
    </submittedName>
</protein>
<reference evidence="6 7" key="1">
    <citation type="journal article" date="2018" name="Nat. Biotechnol.">
        <title>A standardized bacterial taxonomy based on genome phylogeny substantially revises the tree of life.</title>
        <authorList>
            <person name="Parks D.H."/>
            <person name="Chuvochina M."/>
            <person name="Waite D.W."/>
            <person name="Rinke C."/>
            <person name="Skarshewski A."/>
            <person name="Chaumeil P.A."/>
            <person name="Hugenholtz P."/>
        </authorList>
    </citation>
    <scope>NUCLEOTIDE SEQUENCE [LARGE SCALE GENOMIC DNA]</scope>
    <source>
        <strain evidence="6">UBA10045</strain>
    </source>
</reference>
<evidence type="ECO:0000256" key="3">
    <source>
        <dbReference type="ARBA" id="ARBA00022741"/>
    </source>
</evidence>
<evidence type="ECO:0000256" key="4">
    <source>
        <dbReference type="ARBA" id="ARBA00022840"/>
    </source>
</evidence>
<sequence length="531" mass="59794">MHLTQDASDQSAALKLQVEQLHIQNEQGEVLVENLNFHLYAGQTLAIVGESGSGKSISSLALLGLLPANLKVQGNAILDSQNLLNLSETAKRQIRGHKIAMIFQEPMTALNPLHRVEKIIGESLYLQGWSKDQVRQRVVELLHDVGITHPEDKLRRYPHELSGGQRQRVMIAMALALDPDILIADEPTTALDVTLQAQILKLLQSLQHRRNMAMILISHDLNIVKRCAQQVVVMNQGRVEEQGSAEQIFKQPKAEYTRHLLAHNFGQALPSSAGSELLRLEQVSVCFPIRQGLLNRVKDYFVAVEPLNLVLRQGDSIGIVGESGSGKTSLALAIARLIESKGQIFLMEQDLNLLSEKKLRLLRTDFQIVFQDPFSSLNPRMTVEQIIGEGLNLKHHMPLAVTEQIDQILQTVELPVHFKQRYPHELSGGQRQRVALARALILKPKLIILDEPTSALDRTTQRAIVQLLRNLQQEYQLSYLFISHDLQVVRALCQQVMVLRHAQLVEFQDTEQLFSNPQSEYTRQLIAASQY</sequence>
<dbReference type="EMBL" id="DPXL01000121">
    <property type="protein sequence ID" value="HCM31724.1"/>
    <property type="molecule type" value="Genomic_DNA"/>
</dbReference>
<feature type="domain" description="ABC transporter" evidence="5">
    <location>
        <begin position="16"/>
        <end position="261"/>
    </location>
</feature>
<dbReference type="PANTHER" id="PTHR43776:SF7">
    <property type="entry name" value="D,D-DIPEPTIDE TRANSPORT ATP-BINDING PROTEIN DDPF-RELATED"/>
    <property type="match status" value="1"/>
</dbReference>
<keyword evidence="4 6" id="KW-0067">ATP-binding</keyword>
<comment type="caution">
    <text evidence="6">The sequence shown here is derived from an EMBL/GenBank/DDBJ whole genome shotgun (WGS) entry which is preliminary data.</text>
</comment>
<organism evidence="6 7">
    <name type="scientific">Acinetobacter radioresistens</name>
    <dbReference type="NCBI Taxonomy" id="40216"/>
    <lineage>
        <taxon>Bacteria</taxon>
        <taxon>Pseudomonadati</taxon>
        <taxon>Pseudomonadota</taxon>
        <taxon>Gammaproteobacteria</taxon>
        <taxon>Moraxellales</taxon>
        <taxon>Moraxellaceae</taxon>
        <taxon>Acinetobacter</taxon>
    </lineage>
</organism>
<dbReference type="InterPro" id="IPR017871">
    <property type="entry name" value="ABC_transporter-like_CS"/>
</dbReference>
<proteinExistence type="inferred from homology"/>
<dbReference type="PROSITE" id="PS50893">
    <property type="entry name" value="ABC_TRANSPORTER_2"/>
    <property type="match status" value="2"/>
</dbReference>
<name>A0A3D3G1Y4_ACIRA</name>
<comment type="similarity">
    <text evidence="1">Belongs to the ABC transporter superfamily.</text>
</comment>
<dbReference type="AlphaFoldDB" id="A0A3D3G1Y4"/>
<keyword evidence="2" id="KW-0813">Transport</keyword>
<dbReference type="InterPro" id="IPR050319">
    <property type="entry name" value="ABC_transp_ATP-bind"/>
</dbReference>
<gene>
    <name evidence="6" type="ORF">DIC32_09510</name>
</gene>
<dbReference type="RefSeq" id="WP_075040374.1">
    <property type="nucleotide sequence ID" value="NZ_JAHVDW010000002.1"/>
</dbReference>
<keyword evidence="3" id="KW-0547">Nucleotide-binding</keyword>
<dbReference type="SMART" id="SM00382">
    <property type="entry name" value="AAA"/>
    <property type="match status" value="2"/>
</dbReference>
<dbReference type="GO" id="GO:0016887">
    <property type="term" value="F:ATP hydrolysis activity"/>
    <property type="evidence" value="ECO:0007669"/>
    <property type="project" value="InterPro"/>
</dbReference>
<dbReference type="Gene3D" id="3.40.50.300">
    <property type="entry name" value="P-loop containing nucleotide triphosphate hydrolases"/>
    <property type="match status" value="2"/>
</dbReference>
<evidence type="ECO:0000313" key="6">
    <source>
        <dbReference type="EMBL" id="HCM31724.1"/>
    </source>
</evidence>
<dbReference type="NCBIfam" id="NF008453">
    <property type="entry name" value="PRK11308.1"/>
    <property type="match status" value="2"/>
</dbReference>
<dbReference type="Proteomes" id="UP000262257">
    <property type="component" value="Unassembled WGS sequence"/>
</dbReference>
<dbReference type="FunFam" id="3.40.50.300:FF:000016">
    <property type="entry name" value="Oligopeptide ABC transporter ATP-binding component"/>
    <property type="match status" value="1"/>
</dbReference>
<dbReference type="PANTHER" id="PTHR43776">
    <property type="entry name" value="TRANSPORT ATP-BINDING PROTEIN"/>
    <property type="match status" value="1"/>
</dbReference>
<dbReference type="InterPro" id="IPR003593">
    <property type="entry name" value="AAA+_ATPase"/>
</dbReference>
<dbReference type="InterPro" id="IPR003439">
    <property type="entry name" value="ABC_transporter-like_ATP-bd"/>
</dbReference>
<feature type="domain" description="ABC transporter" evidence="5">
    <location>
        <begin position="278"/>
        <end position="526"/>
    </location>
</feature>
<dbReference type="PROSITE" id="PS00211">
    <property type="entry name" value="ABC_TRANSPORTER_1"/>
    <property type="match status" value="2"/>
</dbReference>
<evidence type="ECO:0000259" key="5">
    <source>
        <dbReference type="PROSITE" id="PS50893"/>
    </source>
</evidence>
<evidence type="ECO:0000256" key="2">
    <source>
        <dbReference type="ARBA" id="ARBA00022448"/>
    </source>
</evidence>
<dbReference type="Pfam" id="PF00005">
    <property type="entry name" value="ABC_tran"/>
    <property type="match status" value="2"/>
</dbReference>
<evidence type="ECO:0000256" key="1">
    <source>
        <dbReference type="ARBA" id="ARBA00005417"/>
    </source>
</evidence>